<dbReference type="GO" id="GO:0000428">
    <property type="term" value="C:DNA-directed RNA polymerase complex"/>
    <property type="evidence" value="ECO:0007669"/>
    <property type="project" value="UniProtKB-KW"/>
</dbReference>
<keyword evidence="1" id="KW-0804">Transcription</keyword>
<dbReference type="InterPro" id="IPR019294">
    <property type="entry name" value="Translation_reg_Com"/>
</dbReference>
<accession>A0A8S5QHN6</accession>
<dbReference type="EMBL" id="BK015656">
    <property type="protein sequence ID" value="DAE18498.1"/>
    <property type="molecule type" value="Genomic_DNA"/>
</dbReference>
<evidence type="ECO:0000313" key="1">
    <source>
        <dbReference type="EMBL" id="DAE18498.1"/>
    </source>
</evidence>
<name>A0A8S5QHN6_9CAUD</name>
<keyword evidence="1" id="KW-0240">DNA-directed RNA polymerase</keyword>
<reference evidence="1" key="1">
    <citation type="journal article" date="2021" name="Proc. Natl. Acad. Sci. U.S.A.">
        <title>A Catalog of Tens of Thousands of Viruses from Human Metagenomes Reveals Hidden Associations with Chronic Diseases.</title>
        <authorList>
            <person name="Tisza M.J."/>
            <person name="Buck C.B."/>
        </authorList>
    </citation>
    <scope>NUCLEOTIDE SEQUENCE</scope>
    <source>
        <strain evidence="1">CtNs77</strain>
    </source>
</reference>
<dbReference type="Pfam" id="PF10122">
    <property type="entry name" value="Zn_ribbon_Com"/>
    <property type="match status" value="1"/>
</dbReference>
<organism evidence="1">
    <name type="scientific">Siphoviridae sp. ctNs77</name>
    <dbReference type="NCBI Taxonomy" id="2825473"/>
    <lineage>
        <taxon>Viruses</taxon>
        <taxon>Duplodnaviria</taxon>
        <taxon>Heunggongvirae</taxon>
        <taxon>Uroviricota</taxon>
        <taxon>Caudoviricetes</taxon>
    </lineage>
</organism>
<protein>
    <submittedName>
        <fullName evidence="1">DNA-directed RNA polymerase</fullName>
    </submittedName>
</protein>
<sequence>MTKVKCSVCGQTLCKANLMYGKVEIKCPRCKRITLIESKIKSRESTDK</sequence>
<proteinExistence type="predicted"/>